<accession>A0A1I0SJE8</accession>
<evidence type="ECO:0000256" key="1">
    <source>
        <dbReference type="SAM" id="Phobius"/>
    </source>
</evidence>
<keyword evidence="1" id="KW-0812">Transmembrane</keyword>
<organism evidence="2 3">
    <name type="scientific">Parageobacillus thermantarcticus</name>
    <dbReference type="NCBI Taxonomy" id="186116"/>
    <lineage>
        <taxon>Bacteria</taxon>
        <taxon>Bacillati</taxon>
        <taxon>Bacillota</taxon>
        <taxon>Bacilli</taxon>
        <taxon>Bacillales</taxon>
        <taxon>Anoxybacillaceae</taxon>
        <taxon>Parageobacillus</taxon>
    </lineage>
</organism>
<name>A0A1I0SJE8_9BACL</name>
<dbReference type="STRING" id="186116.SAMN05192569_1001201"/>
<sequence>MNEKGHSLVVTMLIITIFLLLGLTIMSVAIYQARFTEVRVEDVESFHEATKAIEETIAEMKVAISKPSFELSTPGNLDTQLAVLLPDLENRYGVKIQDVTSTDDYNINRNKLFTRVFLLSKSYGNKTVERRVILTNTPSFLKYTLGSREDVVLNGGAYIKGNIYAEKNAYVTNVANYIDNSLKYMKQTSFPTTSKNSVLFVNGSYFSCDHDKNDCYNIAGNIFQRIAENYSNDIRFQSQAPSIRKEREEFIDVDFKWTVKDKLLNAAGMETFSPEYNNYINNKSIDQLFTELIEQKRFAVLKSVSELREKINSIDQSIILQSGDSSQFVLDGEELDGKVLGLQDNRWLIVDGDLVLRANKPITIKGNIIVFGNLEIFGIGQDKKNKNIDLDSTVYVFGRRDLNVPGRTWIYNANINITDDKVTDDKVTDDNDDKVVVLLSRGPLEIARINEFENNLSLKPPNLKGYFYTESNATVYAVGSYINIEGGLFARGDTSSTAPDFDVSGLVINAYRGAAEKQGGSIIFTPPSSLDHKEESRFVIRHDPSVFINRGEGLPFVKKLSLIVDKLTVK</sequence>
<keyword evidence="1" id="KW-1133">Transmembrane helix</keyword>
<dbReference type="RefSeq" id="WP_090947542.1">
    <property type="nucleotide sequence ID" value="NZ_FOJS01000001.1"/>
</dbReference>
<dbReference type="AlphaFoldDB" id="A0A1I0SJE8"/>
<evidence type="ECO:0000313" key="2">
    <source>
        <dbReference type="EMBL" id="SFA38896.1"/>
    </source>
</evidence>
<dbReference type="EMBL" id="FOJS01000001">
    <property type="protein sequence ID" value="SFA38896.1"/>
    <property type="molecule type" value="Genomic_DNA"/>
</dbReference>
<reference evidence="3" key="1">
    <citation type="submission" date="2016-10" db="EMBL/GenBank/DDBJ databases">
        <authorList>
            <person name="Varghese N."/>
            <person name="Submissions S."/>
        </authorList>
    </citation>
    <scope>NUCLEOTIDE SEQUENCE [LARGE SCALE GENOMIC DNA]</scope>
    <source>
        <strain evidence="3">M1</strain>
    </source>
</reference>
<keyword evidence="1" id="KW-0472">Membrane</keyword>
<protein>
    <submittedName>
        <fullName evidence="2">Uncharacterized protein</fullName>
    </submittedName>
</protein>
<proteinExistence type="predicted"/>
<dbReference type="Proteomes" id="UP000198650">
    <property type="component" value="Unassembled WGS sequence"/>
</dbReference>
<feature type="transmembrane region" description="Helical" evidence="1">
    <location>
        <begin position="7"/>
        <end position="31"/>
    </location>
</feature>
<evidence type="ECO:0000313" key="3">
    <source>
        <dbReference type="Proteomes" id="UP000198650"/>
    </source>
</evidence>
<gene>
    <name evidence="2" type="ORF">SAMN05192569_1001201</name>
</gene>
<dbReference type="OrthoDB" id="2349072at2"/>
<keyword evidence="3" id="KW-1185">Reference proteome</keyword>